<dbReference type="InterPro" id="IPR011990">
    <property type="entry name" value="TPR-like_helical_dom_sf"/>
</dbReference>
<dbReference type="GO" id="GO:0097431">
    <property type="term" value="C:mitotic spindle pole"/>
    <property type="evidence" value="ECO:0007669"/>
    <property type="project" value="TreeGrafter"/>
</dbReference>
<proteinExistence type="predicted"/>
<accession>A0A0R3PCA6</accession>
<evidence type="ECO:0000313" key="2">
    <source>
        <dbReference type="Proteomes" id="UP000267027"/>
    </source>
</evidence>
<dbReference type="Pfam" id="PF21033">
    <property type="entry name" value="RMD1-3"/>
    <property type="match status" value="1"/>
</dbReference>
<keyword evidence="2" id="KW-1185">Reference proteome</keyword>
<dbReference type="WBParaSite" id="ACOC_0000142701-mRNA-1">
    <property type="protein sequence ID" value="ACOC_0000142701-mRNA-1"/>
    <property type="gene ID" value="ACOC_0000142701"/>
</dbReference>
<dbReference type="PANTHER" id="PTHR16056:SF36">
    <property type="entry name" value="TETRATRICOPEPTIDE REPEAT PROTEIN"/>
    <property type="match status" value="1"/>
</dbReference>
<sequence>MSFLSEIHQHTYQLLARHHLLLSIMPSDIEAYLEIEELVDDSKYREAYAKLELVGRKHALDGHERNPTSIAILKILCSTTGRLAEESGVTDKINLGFEFKKYLDRAIAVDPSSFELLHMRGRFSYKVANLSFFERLAARALGNLPQASIDAALEDLMELSRGNLIKNQPQASCVESSFWCILLIRRLQGLAEKVRPGVTENRLYIGRVLYAKGDYTAAKKWLIKAASATCGDDESVEREHITAAQEMLRLKVFQQ</sequence>
<dbReference type="GO" id="GO:0005876">
    <property type="term" value="C:spindle microtubule"/>
    <property type="evidence" value="ECO:0007669"/>
    <property type="project" value="TreeGrafter"/>
</dbReference>
<dbReference type="Gene3D" id="1.25.40.10">
    <property type="entry name" value="Tetratricopeptide repeat domain"/>
    <property type="match status" value="1"/>
</dbReference>
<organism evidence="3">
    <name type="scientific">Angiostrongylus costaricensis</name>
    <name type="common">Nematode worm</name>
    <dbReference type="NCBI Taxonomy" id="334426"/>
    <lineage>
        <taxon>Eukaryota</taxon>
        <taxon>Metazoa</taxon>
        <taxon>Ecdysozoa</taxon>
        <taxon>Nematoda</taxon>
        <taxon>Chromadorea</taxon>
        <taxon>Rhabditida</taxon>
        <taxon>Rhabditina</taxon>
        <taxon>Rhabditomorpha</taxon>
        <taxon>Strongyloidea</taxon>
        <taxon>Metastrongylidae</taxon>
        <taxon>Angiostrongylus</taxon>
    </lineage>
</organism>
<dbReference type="EMBL" id="UYYA01000212">
    <property type="protein sequence ID" value="VDM53013.1"/>
    <property type="molecule type" value="Genomic_DNA"/>
</dbReference>
<gene>
    <name evidence="1" type="ORF">ACOC_LOCUS1428</name>
</gene>
<protein>
    <submittedName>
        <fullName evidence="3">TPR_REGION domain-containing protein</fullName>
    </submittedName>
</protein>
<evidence type="ECO:0000313" key="1">
    <source>
        <dbReference type="EMBL" id="VDM53013.1"/>
    </source>
</evidence>
<reference evidence="3" key="1">
    <citation type="submission" date="2017-02" db="UniProtKB">
        <authorList>
            <consortium name="WormBaseParasite"/>
        </authorList>
    </citation>
    <scope>IDENTIFICATION</scope>
</reference>
<reference evidence="1 2" key="2">
    <citation type="submission" date="2018-11" db="EMBL/GenBank/DDBJ databases">
        <authorList>
            <consortium name="Pathogen Informatics"/>
        </authorList>
    </citation>
    <scope>NUCLEOTIDE SEQUENCE [LARGE SCALE GENOMIC DNA]</scope>
    <source>
        <strain evidence="1 2">Costa Rica</strain>
    </source>
</reference>
<dbReference type="Proteomes" id="UP000267027">
    <property type="component" value="Unassembled WGS sequence"/>
</dbReference>
<name>A0A0R3PCA6_ANGCS</name>
<evidence type="ECO:0000313" key="3">
    <source>
        <dbReference type="WBParaSite" id="ACOC_0000142701-mRNA-1"/>
    </source>
</evidence>
<dbReference type="GO" id="GO:0005739">
    <property type="term" value="C:mitochondrion"/>
    <property type="evidence" value="ECO:0007669"/>
    <property type="project" value="TreeGrafter"/>
</dbReference>
<dbReference type="OrthoDB" id="512473at2759"/>
<dbReference type="AlphaFoldDB" id="A0A0R3PCA6"/>
<dbReference type="PANTHER" id="PTHR16056">
    <property type="entry name" value="REGULATOR OF MICROTUBULE DYNAMICS PROTEIN"/>
    <property type="match status" value="1"/>
</dbReference>
<dbReference type="GO" id="GO:0008017">
    <property type="term" value="F:microtubule binding"/>
    <property type="evidence" value="ECO:0007669"/>
    <property type="project" value="TreeGrafter"/>
</dbReference>
<dbReference type="InterPro" id="IPR049039">
    <property type="entry name" value="RMD1-3_a_helical_rpt"/>
</dbReference>